<evidence type="ECO:0000256" key="5">
    <source>
        <dbReference type="ARBA" id="ARBA00022691"/>
    </source>
</evidence>
<feature type="domain" description="SET" evidence="12">
    <location>
        <begin position="1925"/>
        <end position="2042"/>
    </location>
</feature>
<evidence type="ECO:0000256" key="11">
    <source>
        <dbReference type="SAM" id="MobiDB-lite"/>
    </source>
</evidence>
<dbReference type="PANTHER" id="PTHR45814:SF2">
    <property type="entry name" value="HISTONE-LYSINE N-METHYLTRANSFERASE SETD1"/>
    <property type="match status" value="1"/>
</dbReference>
<feature type="region of interest" description="Disordered" evidence="11">
    <location>
        <begin position="687"/>
        <end position="716"/>
    </location>
</feature>
<evidence type="ECO:0000256" key="4">
    <source>
        <dbReference type="ARBA" id="ARBA00022679"/>
    </source>
</evidence>
<feature type="compositionally biased region" description="Gly residues" evidence="11">
    <location>
        <begin position="889"/>
        <end position="901"/>
    </location>
</feature>
<feature type="region of interest" description="Disordered" evidence="11">
    <location>
        <begin position="1797"/>
        <end position="1904"/>
    </location>
</feature>
<feature type="compositionally biased region" description="Gly residues" evidence="11">
    <location>
        <begin position="703"/>
        <end position="713"/>
    </location>
</feature>
<evidence type="ECO:0000256" key="7">
    <source>
        <dbReference type="ARBA" id="ARBA00023242"/>
    </source>
</evidence>
<feature type="region of interest" description="Disordered" evidence="11">
    <location>
        <begin position="882"/>
        <end position="945"/>
    </location>
</feature>
<keyword evidence="6" id="KW-0156">Chromatin regulator</keyword>
<dbReference type="GO" id="GO:0140999">
    <property type="term" value="F:histone H3K4 trimethyltransferase activity"/>
    <property type="evidence" value="ECO:0007669"/>
    <property type="project" value="UniProtKB-EC"/>
</dbReference>
<proteinExistence type="predicted"/>
<feature type="compositionally biased region" description="Basic and acidic residues" evidence="11">
    <location>
        <begin position="82"/>
        <end position="96"/>
    </location>
</feature>
<feature type="compositionally biased region" description="Gly residues" evidence="11">
    <location>
        <begin position="42"/>
        <end position="70"/>
    </location>
</feature>
<dbReference type="InterPro" id="IPR001214">
    <property type="entry name" value="SET_dom"/>
</dbReference>
<evidence type="ECO:0000256" key="3">
    <source>
        <dbReference type="ARBA" id="ARBA00022603"/>
    </source>
</evidence>
<feature type="region of interest" description="Disordered" evidence="11">
    <location>
        <begin position="1"/>
        <end position="327"/>
    </location>
</feature>
<reference evidence="14 15" key="1">
    <citation type="journal article" date="2010" name="Nature">
        <title>The Ectocarpus genome and the independent evolution of multicellularity in brown algae.</title>
        <authorList>
            <person name="Cock J.M."/>
            <person name="Sterck L."/>
            <person name="Rouze P."/>
            <person name="Scornet D."/>
            <person name="Allen A.E."/>
            <person name="Amoutzias G."/>
            <person name="Anthouard V."/>
            <person name="Artiguenave F."/>
            <person name="Aury J.M."/>
            <person name="Badger J.H."/>
            <person name="Beszteri B."/>
            <person name="Billiau K."/>
            <person name="Bonnet E."/>
            <person name="Bothwell J.H."/>
            <person name="Bowler C."/>
            <person name="Boyen C."/>
            <person name="Brownlee C."/>
            <person name="Carrano C.J."/>
            <person name="Charrier B."/>
            <person name="Cho G.Y."/>
            <person name="Coelho S.M."/>
            <person name="Collen J."/>
            <person name="Corre E."/>
            <person name="Da Silva C."/>
            <person name="Delage L."/>
            <person name="Delaroque N."/>
            <person name="Dittami S.M."/>
            <person name="Doulbeau S."/>
            <person name="Elias M."/>
            <person name="Farnham G."/>
            <person name="Gachon C.M."/>
            <person name="Gschloessl B."/>
            <person name="Heesch S."/>
            <person name="Jabbari K."/>
            <person name="Jubin C."/>
            <person name="Kawai H."/>
            <person name="Kimura K."/>
            <person name="Kloareg B."/>
            <person name="Kupper F.C."/>
            <person name="Lang D."/>
            <person name="Le Bail A."/>
            <person name="Leblanc C."/>
            <person name="Lerouge P."/>
            <person name="Lohr M."/>
            <person name="Lopez P.J."/>
            <person name="Martens C."/>
            <person name="Maumus F."/>
            <person name="Michel G."/>
            <person name="Miranda-Saavedra D."/>
            <person name="Morales J."/>
            <person name="Moreau H."/>
            <person name="Motomura T."/>
            <person name="Nagasato C."/>
            <person name="Napoli C.A."/>
            <person name="Nelson D.R."/>
            <person name="Nyvall-Collen P."/>
            <person name="Peters A.F."/>
            <person name="Pommier C."/>
            <person name="Potin P."/>
            <person name="Poulain J."/>
            <person name="Quesneville H."/>
            <person name="Read B."/>
            <person name="Rensing S.A."/>
            <person name="Ritter A."/>
            <person name="Rousvoal S."/>
            <person name="Samanta M."/>
            <person name="Samson G."/>
            <person name="Schroeder D.C."/>
            <person name="Segurens B."/>
            <person name="Strittmatter M."/>
            <person name="Tonon T."/>
            <person name="Tregear J.W."/>
            <person name="Valentin K."/>
            <person name="von Dassow P."/>
            <person name="Yamagishi T."/>
            <person name="Van de Peer Y."/>
            <person name="Wincker P."/>
        </authorList>
    </citation>
    <scope>NUCLEOTIDE SEQUENCE [LARGE SCALE GENOMIC DNA]</scope>
    <source>
        <strain evidence="15">Ec32 / CCAP1310/4</strain>
    </source>
</reference>
<keyword evidence="4" id="KW-0808">Transferase</keyword>
<keyword evidence="7" id="KW-0539">Nucleus</keyword>
<dbReference type="InterPro" id="IPR003616">
    <property type="entry name" value="Post-SET_dom"/>
</dbReference>
<feature type="region of interest" description="Disordered" evidence="11">
    <location>
        <begin position="529"/>
        <end position="575"/>
    </location>
</feature>
<feature type="region of interest" description="Disordered" evidence="11">
    <location>
        <begin position="433"/>
        <end position="495"/>
    </location>
</feature>
<accession>D8LS62</accession>
<dbReference type="SMART" id="SM00508">
    <property type="entry name" value="PostSET"/>
    <property type="match status" value="1"/>
</dbReference>
<feature type="region of interest" description="Disordered" evidence="11">
    <location>
        <begin position="1122"/>
        <end position="1154"/>
    </location>
</feature>
<feature type="compositionally biased region" description="Basic and acidic residues" evidence="11">
    <location>
        <begin position="606"/>
        <end position="622"/>
    </location>
</feature>
<keyword evidence="15" id="KW-1185">Reference proteome</keyword>
<feature type="region of interest" description="Disordered" evidence="11">
    <location>
        <begin position="1582"/>
        <end position="1615"/>
    </location>
</feature>
<dbReference type="SMART" id="SM00317">
    <property type="entry name" value="SET"/>
    <property type="match status" value="1"/>
</dbReference>
<comment type="subcellular location">
    <subcellularLocation>
        <location evidence="1">Nucleus</location>
    </subcellularLocation>
</comment>
<evidence type="ECO:0000256" key="9">
    <source>
        <dbReference type="ARBA" id="ARBA00047583"/>
    </source>
</evidence>
<feature type="compositionally biased region" description="Gly residues" evidence="11">
    <location>
        <begin position="251"/>
        <end position="267"/>
    </location>
</feature>
<feature type="region of interest" description="Disordered" evidence="11">
    <location>
        <begin position="1653"/>
        <end position="1672"/>
    </location>
</feature>
<dbReference type="GO" id="GO:0048188">
    <property type="term" value="C:Set1C/COMPASS complex"/>
    <property type="evidence" value="ECO:0007669"/>
    <property type="project" value="TreeGrafter"/>
</dbReference>
<feature type="compositionally biased region" description="Low complexity" evidence="11">
    <location>
        <begin position="1352"/>
        <end position="1365"/>
    </location>
</feature>
<feature type="compositionally biased region" description="Gly residues" evidence="11">
    <location>
        <begin position="1585"/>
        <end position="1596"/>
    </location>
</feature>
<name>D8LS62_ECTSI</name>
<dbReference type="Pfam" id="PF00856">
    <property type="entry name" value="SET"/>
    <property type="match status" value="1"/>
</dbReference>
<organism evidence="14 15">
    <name type="scientific">Ectocarpus siliculosus</name>
    <name type="common">Brown alga</name>
    <name type="synonym">Conferva siliculosa</name>
    <dbReference type="NCBI Taxonomy" id="2880"/>
    <lineage>
        <taxon>Eukaryota</taxon>
        <taxon>Sar</taxon>
        <taxon>Stramenopiles</taxon>
        <taxon>Ochrophyta</taxon>
        <taxon>PX clade</taxon>
        <taxon>Phaeophyceae</taxon>
        <taxon>Ectocarpales</taxon>
        <taxon>Ectocarpaceae</taxon>
        <taxon>Ectocarpus</taxon>
    </lineage>
</organism>
<evidence type="ECO:0000259" key="12">
    <source>
        <dbReference type="PROSITE" id="PS50280"/>
    </source>
</evidence>
<dbReference type="Proteomes" id="UP000002630">
    <property type="component" value="Linkage Group LG26"/>
</dbReference>
<feature type="region of interest" description="Disordered" evidence="11">
    <location>
        <begin position="1736"/>
        <end position="1777"/>
    </location>
</feature>
<dbReference type="PROSITE" id="PS50868">
    <property type="entry name" value="POST_SET"/>
    <property type="match status" value="1"/>
</dbReference>
<feature type="compositionally biased region" description="Basic and acidic residues" evidence="11">
    <location>
        <begin position="152"/>
        <end position="164"/>
    </location>
</feature>
<feature type="compositionally biased region" description="Gly residues" evidence="11">
    <location>
        <begin position="1758"/>
        <end position="1777"/>
    </location>
</feature>
<comment type="catalytic activity">
    <reaction evidence="10">
        <text>N(6),N(6)-dimethyl-L-lysyl(4)-[histone H3] + S-adenosyl-L-methionine = N(6),N(6),N(6)-trimethyl-L-lysyl(4)-[histone H3] + S-adenosyl-L-homocysteine + H(+)</text>
        <dbReference type="Rhea" id="RHEA:60272"/>
        <dbReference type="Rhea" id="RHEA-COMP:15537"/>
        <dbReference type="Rhea" id="RHEA-COMP:15540"/>
        <dbReference type="ChEBI" id="CHEBI:15378"/>
        <dbReference type="ChEBI" id="CHEBI:57856"/>
        <dbReference type="ChEBI" id="CHEBI:59789"/>
        <dbReference type="ChEBI" id="CHEBI:61961"/>
        <dbReference type="ChEBI" id="CHEBI:61976"/>
    </reaction>
</comment>
<comment type="catalytic activity">
    <reaction evidence="8">
        <text>L-lysyl(4)-[histone H3] + 3 S-adenosyl-L-methionine = N(6),N(6),N(6)-trimethyl-L-lysyl(4)-[histone H3] + 3 S-adenosyl-L-homocysteine + 3 H(+)</text>
        <dbReference type="Rhea" id="RHEA:60260"/>
        <dbReference type="Rhea" id="RHEA-COMP:15537"/>
        <dbReference type="Rhea" id="RHEA-COMP:15547"/>
        <dbReference type="ChEBI" id="CHEBI:15378"/>
        <dbReference type="ChEBI" id="CHEBI:29969"/>
        <dbReference type="ChEBI" id="CHEBI:57856"/>
        <dbReference type="ChEBI" id="CHEBI:59789"/>
        <dbReference type="ChEBI" id="CHEBI:61961"/>
        <dbReference type="EC" id="2.1.1.354"/>
    </reaction>
</comment>
<dbReference type="SUPFAM" id="SSF82199">
    <property type="entry name" value="SET domain"/>
    <property type="match status" value="1"/>
</dbReference>
<sequence>MPRNYARGPEKQQTADDSGAGGGHVSATEAEGNSAAATSTGERGGGGGGGGDYYGASGSGDGALGVGGRPGVVVVASQQGNPRDEDKRGDVDDRNKSGRTGGGGERREGGGGGESADDDGVATRRDLPNGGGSGGVSPRAKGGAAECGESSPRGERKNKTKRDGGASGAGDDGAGKGDDRGGAGGGEKQKRKAVSGERAAPAARGTPRKARASRTQNGASRRASELGPVTYVTHDRTTAVEEEDGQHDGMRGAGTGPAGRTGGGGGPSPLPSPFSRRAKRPRPTLQGGSARAVVWGQPCPACRGRGGEPPPGGIGKEADGTSRGGCSGPCRGAEGGAGTGQGPLRIGQYVYLRAPASEDLQRSLVSEGEFAAPKAGGLSGSELAGERIRVLRETGDGGDGSFAAADVVQFNTASGKHRLRFVQDGAVKDVELMKPPDLEADISDDAERGAPQGRPEEKGTGGGGGVRWLQRRARRRARDAIQRNAGGLCEGPSGEVRGLVGDEHDPFIQREENWRWALSRWRWNLGERDGYYSDDRGGGGGRRGSGGSSRDGGKRGGGGGGSRDTERCGVPHAGDGMFPPIGRVVAVEIRRVDTGEKVVEGGADGGGRRDGLKEEEQEGKGRATEVWLKVARLWYPQDTRCGMDPFVHGKAEVFEACRVVRPDGHPDGECACAPDSRCGSAAAKGTETAAAHNRKRDSRLPGGARGGGSGSGGAARNRAGAVAASRLSGERPLAACLKIEPVTLWVPACEAHRVASVHPCIDGRLNPCAGKVVNDPYQPQAEFFISHRYCLEADAYFPLESPRSGANSSGGGGGGGGGDGGVGMETIVGALGVPVGGGGREGGLHKLPSPRSAKARLLNRTASDSMLDDLPPKWHPLKKRMSLGQQSPAGGGGGGGGGGGTDSPVIGWESAIIRSGRADSGSSASGRTTPVDATPWSPRESGHDGRDAQKVYLCHRCRHTFPSSRLQRCSGRGCLNHFCAPCAVERSGGLSSSSGGGGGKGRARGMRWPTQPLPPPPLGGLADPGGGQHGGCETTPQAWTGPCCQGGCGCHECVTGAEEGLLSGWSARNGVASACAAATAPADVLQQRRGSRSLKKARVAAQAPAPAAAAAAAATPKKMVGWSGWQERPNGVQRNPDPSTGRASANTNVKGRGGDAPACVEGWARDAEGGGQDAVVDTAVEWCRSCSGPGPTGSLARCYYCHGGVHVSGCHRFEEALTRRRLAEFGLGPAGHFSSAPSGEGAVGHGVAVCVDGRWRAGLVLCWSPPLGAHYVRYVDEWESGEGATSSLDAIPWEGEWVELPDEWAREATVGPGGGECSSSSSAKRFAATVRASGVRWPLVEISLRLFPPPAAASGSSSTSSAPAAAKPPPESRSATKVLKALLKQNFLASQAAAAAKSGGAAVSHQYRPPGVAVLSGTAPSARASGGGVGRGSSDGSDVGNGTEQAGEQRRKPWVCRACVEAKLHRLQRRVRSQFLVPWEDPDGPSAVVCATAAATGRGGGGGGSTMASAPPVGACAGSTESPMTPSKGPPPASLAAGGGTPGAAGSPKPPRQEAAAGAGNDDGSTRPFAFEAGFMSDLADLHARGGGPTANGAGIGSSRSGTRGGKKRPRPPPAVRAFSHLLGKLGTQSALAFALPPEVTDLDRDVAAFFASGGGGGGRGGGGDEGPLGGEARGARSVVLVDGTAAVAMAAAAAAGGGGKKTGSPAKMAAVPRANKLHQQKGEAGSAARVAAVAGASKLQQQKGQGQGSSVGAPPGASGGGSGRRSEDGGGGGGGIGAGAGAASAAAMSIPAGFSSEKEVDLESSAKIRPVDSSSKLRRRSSSFGGGVRNASRPLRMSSTEAPAAVGEDSSLSGGGGGGGGAGGGAARGGGGGRSESSSVPTTLKDVSRKDRMQRMDQRRMRRQGQTLVDAGLLNLDVLQSRRKKLRFGRSSVHAWGVFADEPIAAGDLVIEYRGEIIGNAVADKREKQYEDMQIGSDYMFRVDEDTVVDATFKGSLARFINHSCDPSCTTRIITVEGSKKIVIYAERDVAMGEELSYDYKFPPEPDEAARVPCHCGSEKCRGFIN</sequence>
<feature type="region of interest" description="Disordered" evidence="11">
    <location>
        <begin position="597"/>
        <end position="622"/>
    </location>
</feature>
<keyword evidence="3 14" id="KW-0489">Methyltransferase</keyword>
<evidence type="ECO:0000256" key="6">
    <source>
        <dbReference type="ARBA" id="ARBA00022853"/>
    </source>
</evidence>
<dbReference type="eggNOG" id="KOG1080">
    <property type="taxonomic scope" value="Eukaryota"/>
</dbReference>
<feature type="compositionally biased region" description="Gly residues" evidence="11">
    <location>
        <begin position="1854"/>
        <end position="1875"/>
    </location>
</feature>
<evidence type="ECO:0000256" key="8">
    <source>
        <dbReference type="ARBA" id="ARBA00047571"/>
    </source>
</evidence>
<dbReference type="InterPro" id="IPR044570">
    <property type="entry name" value="Set1-like"/>
</dbReference>
<dbReference type="OrthoDB" id="308383at2759"/>
<comment type="catalytic activity">
    <reaction evidence="9">
        <text>N(6)-methyl-L-lysyl(4)-[histone H3] + S-adenosyl-L-methionine = N(6),N(6)-dimethyl-L-lysyl(4)-[histone H3] + S-adenosyl-L-homocysteine + H(+)</text>
        <dbReference type="Rhea" id="RHEA:60268"/>
        <dbReference type="Rhea" id="RHEA-COMP:15540"/>
        <dbReference type="Rhea" id="RHEA-COMP:15543"/>
        <dbReference type="ChEBI" id="CHEBI:15378"/>
        <dbReference type="ChEBI" id="CHEBI:57856"/>
        <dbReference type="ChEBI" id="CHEBI:59789"/>
        <dbReference type="ChEBI" id="CHEBI:61929"/>
        <dbReference type="ChEBI" id="CHEBI:61976"/>
    </reaction>
</comment>
<feature type="compositionally biased region" description="Polar residues" evidence="11">
    <location>
        <begin position="1132"/>
        <end position="1149"/>
    </location>
</feature>
<evidence type="ECO:0000259" key="13">
    <source>
        <dbReference type="PROSITE" id="PS50868"/>
    </source>
</evidence>
<feature type="compositionally biased region" description="Basic and acidic residues" evidence="11">
    <location>
        <begin position="1797"/>
        <end position="1811"/>
    </location>
</feature>
<protein>
    <recommendedName>
        <fullName evidence="2">[histone H3]-lysine(4) N-trimethyltransferase</fullName>
        <ecNumber evidence="2">2.1.1.354</ecNumber>
    </recommendedName>
</protein>
<gene>
    <name evidence="14" type="ORF">Esi_0070_0045</name>
</gene>
<feature type="compositionally biased region" description="Basic and acidic residues" evidence="11">
    <location>
        <begin position="1887"/>
        <end position="1900"/>
    </location>
</feature>
<keyword evidence="5" id="KW-0949">S-adenosyl-L-methionine</keyword>
<dbReference type="CDD" id="cd10518">
    <property type="entry name" value="SET_SETD1-like"/>
    <property type="match status" value="1"/>
</dbReference>
<feature type="compositionally biased region" description="Low complexity" evidence="11">
    <location>
        <begin position="1736"/>
        <end position="1757"/>
    </location>
</feature>
<dbReference type="STRING" id="2880.D8LS62"/>
<feature type="domain" description="Post-SET" evidence="13">
    <location>
        <begin position="2051"/>
        <end position="2067"/>
    </location>
</feature>
<feature type="region of interest" description="Disordered" evidence="11">
    <location>
        <begin position="1414"/>
        <end position="1452"/>
    </location>
</feature>
<dbReference type="OMA" id="VGMETIV"/>
<dbReference type="Gene3D" id="2.170.270.10">
    <property type="entry name" value="SET domain"/>
    <property type="match status" value="1"/>
</dbReference>
<feature type="region of interest" description="Disordered" evidence="11">
    <location>
        <begin position="1352"/>
        <end position="1373"/>
    </location>
</feature>
<dbReference type="EMBL" id="FN648927">
    <property type="protein sequence ID" value="CBN75119.1"/>
    <property type="molecule type" value="Genomic_DNA"/>
</dbReference>
<dbReference type="PANTHER" id="PTHR45814">
    <property type="entry name" value="HISTONE-LYSINE N-METHYLTRANSFERASE SETD1"/>
    <property type="match status" value="1"/>
</dbReference>
<feature type="compositionally biased region" description="Low complexity" evidence="11">
    <location>
        <begin position="914"/>
        <end position="927"/>
    </location>
</feature>
<dbReference type="GO" id="GO:0032259">
    <property type="term" value="P:methylation"/>
    <property type="evidence" value="ECO:0007669"/>
    <property type="project" value="UniProtKB-KW"/>
</dbReference>
<evidence type="ECO:0000256" key="10">
    <source>
        <dbReference type="ARBA" id="ARBA00049129"/>
    </source>
</evidence>
<feature type="region of interest" description="Disordered" evidence="11">
    <location>
        <begin position="802"/>
        <end position="823"/>
    </location>
</feature>
<feature type="compositionally biased region" description="Gly residues" evidence="11">
    <location>
        <begin position="538"/>
        <end position="562"/>
    </location>
</feature>
<evidence type="ECO:0000313" key="15">
    <source>
        <dbReference type="Proteomes" id="UP000002630"/>
    </source>
</evidence>
<dbReference type="InParanoid" id="D8LS62"/>
<evidence type="ECO:0000256" key="1">
    <source>
        <dbReference type="ARBA" id="ARBA00004123"/>
    </source>
</evidence>
<feature type="compositionally biased region" description="Gly residues" evidence="11">
    <location>
        <begin position="808"/>
        <end position="823"/>
    </location>
</feature>
<feature type="region of interest" description="Disordered" evidence="11">
    <location>
        <begin position="1497"/>
        <end position="1569"/>
    </location>
</feature>
<evidence type="ECO:0000256" key="2">
    <source>
        <dbReference type="ARBA" id="ARBA00012182"/>
    </source>
</evidence>
<evidence type="ECO:0000313" key="14">
    <source>
        <dbReference type="EMBL" id="CBN75119.1"/>
    </source>
</evidence>
<dbReference type="PROSITE" id="PS50280">
    <property type="entry name" value="SET"/>
    <property type="match status" value="1"/>
</dbReference>
<dbReference type="EMBL" id="FN649751">
    <property type="protein sequence ID" value="CBN75119.1"/>
    <property type="molecule type" value="Genomic_DNA"/>
</dbReference>
<dbReference type="EC" id="2.1.1.354" evidence="2"/>
<dbReference type="InterPro" id="IPR046341">
    <property type="entry name" value="SET_dom_sf"/>
</dbReference>